<dbReference type="InterPro" id="IPR036188">
    <property type="entry name" value="FAD/NAD-bd_sf"/>
</dbReference>
<name>A0A9P4QX93_9PLEO</name>
<dbReference type="GO" id="GO:0004174">
    <property type="term" value="F:electron-transferring-flavoprotein dehydrogenase activity"/>
    <property type="evidence" value="ECO:0007669"/>
    <property type="project" value="TreeGrafter"/>
</dbReference>
<keyword evidence="3" id="KW-0274">FAD</keyword>
<dbReference type="PRINTS" id="PR00368">
    <property type="entry name" value="FADPNR"/>
</dbReference>
<comment type="similarity">
    <text evidence="1">Belongs to the FAD-dependent oxidoreductase family.</text>
</comment>
<organism evidence="6 7">
    <name type="scientific">Polyplosphaeria fusca</name>
    <dbReference type="NCBI Taxonomy" id="682080"/>
    <lineage>
        <taxon>Eukaryota</taxon>
        <taxon>Fungi</taxon>
        <taxon>Dikarya</taxon>
        <taxon>Ascomycota</taxon>
        <taxon>Pezizomycotina</taxon>
        <taxon>Dothideomycetes</taxon>
        <taxon>Pleosporomycetidae</taxon>
        <taxon>Pleosporales</taxon>
        <taxon>Tetraplosphaeriaceae</taxon>
        <taxon>Polyplosphaeria</taxon>
    </lineage>
</organism>
<dbReference type="InterPro" id="IPR023753">
    <property type="entry name" value="FAD/NAD-binding_dom"/>
</dbReference>
<dbReference type="PANTHER" id="PTHR43735">
    <property type="entry name" value="APOPTOSIS-INDUCING FACTOR 1"/>
    <property type="match status" value="1"/>
</dbReference>
<comment type="caution">
    <text evidence="6">The sequence shown here is derived from an EMBL/GenBank/DDBJ whole genome shotgun (WGS) entry which is preliminary data.</text>
</comment>
<dbReference type="Pfam" id="PF07992">
    <property type="entry name" value="Pyr_redox_2"/>
    <property type="match status" value="1"/>
</dbReference>
<keyword evidence="2" id="KW-0285">Flavoprotein</keyword>
<proteinExistence type="inferred from homology"/>
<protein>
    <submittedName>
        <fullName evidence="6">FAD/NAD(P)-binding domain-containing protein</fullName>
    </submittedName>
</protein>
<accession>A0A9P4QX93</accession>
<dbReference type="OrthoDB" id="202203at2759"/>
<evidence type="ECO:0000259" key="5">
    <source>
        <dbReference type="Pfam" id="PF07992"/>
    </source>
</evidence>
<dbReference type="EMBL" id="ML996149">
    <property type="protein sequence ID" value="KAF2734364.1"/>
    <property type="molecule type" value="Genomic_DNA"/>
</dbReference>
<evidence type="ECO:0000256" key="1">
    <source>
        <dbReference type="ARBA" id="ARBA00006442"/>
    </source>
</evidence>
<dbReference type="GO" id="GO:0005737">
    <property type="term" value="C:cytoplasm"/>
    <property type="evidence" value="ECO:0007669"/>
    <property type="project" value="TreeGrafter"/>
</dbReference>
<keyword evidence="7" id="KW-1185">Reference proteome</keyword>
<evidence type="ECO:0000313" key="7">
    <source>
        <dbReference type="Proteomes" id="UP000799444"/>
    </source>
</evidence>
<dbReference type="Gene3D" id="3.50.50.100">
    <property type="match status" value="1"/>
</dbReference>
<dbReference type="PRINTS" id="PR00411">
    <property type="entry name" value="PNDRDTASEI"/>
</dbReference>
<evidence type="ECO:0000256" key="2">
    <source>
        <dbReference type="ARBA" id="ARBA00022630"/>
    </source>
</evidence>
<sequence>MPRQPLNIIILGGSFAGLSVAHNFLDKVIHQLSTFEAGPMYRVILISPSTHLYWNICAPRALITPKWISLDDVFIPIEPGFARHPFNEFTFMQGRCIAVDTSARTVTIELVHRHNKVQTLPYHALIIATGSSAHSPLYSLHGTHEETLAELRDFHRRLEKADSVLIVGGGPSGVETAGQLAVYFNRGRKWGDTITLLSGGHGLLGRLPPKVGKRAEKQLKNLGVHIVHNIRQLTATINSDGSSNCILNTDMTITSDLLISATGVSPNTSFLPSHILDENGYVMADRETLRVWGRGIGDRVYAIGDCGAYSKNYVLDVYEPIPTLMQNLHNDLLAHEYFLQTLAYLPTTPSLEPDTLPSTQRKIAALQDAHYRQNPTETQIMPITRFGGVGVVFGWRVPSLAVWAFKGRDYKVKRARACVGKGGNPYEYRPGR</sequence>
<dbReference type="SUPFAM" id="SSF51905">
    <property type="entry name" value="FAD/NAD(P)-binding domain"/>
    <property type="match status" value="1"/>
</dbReference>
<gene>
    <name evidence="6" type="ORF">EJ04DRAFT_493721</name>
</gene>
<evidence type="ECO:0000313" key="6">
    <source>
        <dbReference type="EMBL" id="KAF2734364.1"/>
    </source>
</evidence>
<keyword evidence="4" id="KW-0560">Oxidoreductase</keyword>
<dbReference type="PANTHER" id="PTHR43735:SF3">
    <property type="entry name" value="FERROPTOSIS SUPPRESSOR PROTEIN 1"/>
    <property type="match status" value="1"/>
</dbReference>
<feature type="domain" description="FAD/NAD(P)-binding" evidence="5">
    <location>
        <begin position="7"/>
        <end position="307"/>
    </location>
</feature>
<evidence type="ECO:0000256" key="3">
    <source>
        <dbReference type="ARBA" id="ARBA00022827"/>
    </source>
</evidence>
<dbReference type="AlphaFoldDB" id="A0A9P4QX93"/>
<dbReference type="Proteomes" id="UP000799444">
    <property type="component" value="Unassembled WGS sequence"/>
</dbReference>
<evidence type="ECO:0000256" key="4">
    <source>
        <dbReference type="ARBA" id="ARBA00023002"/>
    </source>
</evidence>
<reference evidence="6" key="1">
    <citation type="journal article" date="2020" name="Stud. Mycol.">
        <title>101 Dothideomycetes genomes: a test case for predicting lifestyles and emergence of pathogens.</title>
        <authorList>
            <person name="Haridas S."/>
            <person name="Albert R."/>
            <person name="Binder M."/>
            <person name="Bloem J."/>
            <person name="Labutti K."/>
            <person name="Salamov A."/>
            <person name="Andreopoulos B."/>
            <person name="Baker S."/>
            <person name="Barry K."/>
            <person name="Bills G."/>
            <person name="Bluhm B."/>
            <person name="Cannon C."/>
            <person name="Castanera R."/>
            <person name="Culley D."/>
            <person name="Daum C."/>
            <person name="Ezra D."/>
            <person name="Gonzalez J."/>
            <person name="Henrissat B."/>
            <person name="Kuo A."/>
            <person name="Liang C."/>
            <person name="Lipzen A."/>
            <person name="Lutzoni F."/>
            <person name="Magnuson J."/>
            <person name="Mondo S."/>
            <person name="Nolan M."/>
            <person name="Ohm R."/>
            <person name="Pangilinan J."/>
            <person name="Park H.-J."/>
            <person name="Ramirez L."/>
            <person name="Alfaro M."/>
            <person name="Sun H."/>
            <person name="Tritt A."/>
            <person name="Yoshinaga Y."/>
            <person name="Zwiers L.-H."/>
            <person name="Turgeon B."/>
            <person name="Goodwin S."/>
            <person name="Spatafora J."/>
            <person name="Crous P."/>
            <person name="Grigoriev I."/>
        </authorList>
    </citation>
    <scope>NUCLEOTIDE SEQUENCE</scope>
    <source>
        <strain evidence="6">CBS 125425</strain>
    </source>
</reference>
<dbReference type="GO" id="GO:0050660">
    <property type="term" value="F:flavin adenine dinucleotide binding"/>
    <property type="evidence" value="ECO:0007669"/>
    <property type="project" value="TreeGrafter"/>
</dbReference>